<evidence type="ECO:0000256" key="2">
    <source>
        <dbReference type="ARBA" id="ARBA00022536"/>
    </source>
</evidence>
<dbReference type="SMART" id="SM00020">
    <property type="entry name" value="Tryp_SPc"/>
    <property type="match status" value="1"/>
</dbReference>
<comment type="subcellular location">
    <subcellularLocation>
        <location evidence="1">Secreted</location>
        <location evidence="1">Extracellular space</location>
    </subcellularLocation>
</comment>
<evidence type="ECO:0000256" key="9">
    <source>
        <dbReference type="ARBA" id="ARBA00038868"/>
    </source>
</evidence>
<keyword evidence="14" id="KW-1185">Reference proteome</keyword>
<comment type="catalytic activity">
    <reaction evidence="8">
        <text>Preferential cleavage: Arg-|-Xaa, Lys-|-Xaa.</text>
        <dbReference type="EC" id="3.4.21.4"/>
    </reaction>
</comment>
<evidence type="ECO:0000259" key="12">
    <source>
        <dbReference type="PROSITE" id="PS50240"/>
    </source>
</evidence>
<evidence type="ECO:0000256" key="11">
    <source>
        <dbReference type="SAM" id="SignalP"/>
    </source>
</evidence>
<dbReference type="PRINTS" id="PR00722">
    <property type="entry name" value="CHYMOTRYPSIN"/>
</dbReference>
<dbReference type="PROSITE" id="PS00135">
    <property type="entry name" value="TRYPSIN_SER"/>
    <property type="match status" value="1"/>
</dbReference>
<organism evidence="13 14">
    <name type="scientific">Anguilla anguilla</name>
    <name type="common">European freshwater eel</name>
    <name type="synonym">Muraena anguilla</name>
    <dbReference type="NCBI Taxonomy" id="7936"/>
    <lineage>
        <taxon>Eukaryota</taxon>
        <taxon>Metazoa</taxon>
        <taxon>Chordata</taxon>
        <taxon>Craniata</taxon>
        <taxon>Vertebrata</taxon>
        <taxon>Euteleostomi</taxon>
        <taxon>Actinopterygii</taxon>
        <taxon>Neopterygii</taxon>
        <taxon>Teleostei</taxon>
        <taxon>Anguilliformes</taxon>
        <taxon>Anguillidae</taxon>
        <taxon>Anguilla</taxon>
    </lineage>
</organism>
<sequence>MKLLLILTAFVEIISSLEVNELNRRTARSLPSTVYSDFFGPQSLHKPSRAETDSRCGERPGKLLKIVGGKVTAVESHPWIASIFWRGRFSERVFKCGGSLISPCWVVTAAHCFPDGTETKLHRLSVFLGKNAVNETDYEREQKFRVDELIIHHGFDNSDGNYNNDIALLKIIGNDGRCAEESGSVRTVCLPPANQMLPAGVTCEIAGYGKEREGIWHNSQYLREATVKLLSQDVCTSNDYYGKMVTNNMFCAGSPDWKIDSCKGDSGGPLVCEANGRLFLFGIVSWGEGCSRKFRPGVYTRVTQYNRWIGRKTGLSSIAAGSMYPQK</sequence>
<evidence type="ECO:0000256" key="7">
    <source>
        <dbReference type="ARBA" id="ARBA00023157"/>
    </source>
</evidence>
<dbReference type="Proteomes" id="UP001044222">
    <property type="component" value="Unassembled WGS sequence"/>
</dbReference>
<keyword evidence="5 10" id="KW-0378">Hydrolase</keyword>
<dbReference type="FunFam" id="2.40.10.10:FF:000003">
    <property type="entry name" value="Transmembrane serine protease 3"/>
    <property type="match status" value="1"/>
</dbReference>
<name>A0A9D3S5J0_ANGAN</name>
<evidence type="ECO:0000256" key="4">
    <source>
        <dbReference type="ARBA" id="ARBA00022729"/>
    </source>
</evidence>
<dbReference type="InterPro" id="IPR018114">
    <property type="entry name" value="TRYPSIN_HIS"/>
</dbReference>
<accession>A0A9D3S5J0</accession>
<evidence type="ECO:0000256" key="5">
    <source>
        <dbReference type="ARBA" id="ARBA00022801"/>
    </source>
</evidence>
<dbReference type="EC" id="3.4.21.4" evidence="9"/>
<dbReference type="GO" id="GO:0005615">
    <property type="term" value="C:extracellular space"/>
    <property type="evidence" value="ECO:0007669"/>
    <property type="project" value="TreeGrafter"/>
</dbReference>
<dbReference type="InterPro" id="IPR001314">
    <property type="entry name" value="Peptidase_S1A"/>
</dbReference>
<dbReference type="GO" id="GO:0004252">
    <property type="term" value="F:serine-type endopeptidase activity"/>
    <property type="evidence" value="ECO:0007669"/>
    <property type="project" value="UniProtKB-EC"/>
</dbReference>
<dbReference type="InterPro" id="IPR050127">
    <property type="entry name" value="Serine_Proteases_S1"/>
</dbReference>
<evidence type="ECO:0000256" key="1">
    <source>
        <dbReference type="ARBA" id="ARBA00004239"/>
    </source>
</evidence>
<dbReference type="InterPro" id="IPR033116">
    <property type="entry name" value="TRYPSIN_SER"/>
</dbReference>
<protein>
    <recommendedName>
        <fullName evidence="9">trypsin</fullName>
        <ecNumber evidence="9">3.4.21.4</ecNumber>
    </recommendedName>
</protein>
<keyword evidence="2" id="KW-0245">EGF-like domain</keyword>
<dbReference type="GO" id="GO:0033628">
    <property type="term" value="P:regulation of cell adhesion mediated by integrin"/>
    <property type="evidence" value="ECO:0007669"/>
    <property type="project" value="TreeGrafter"/>
</dbReference>
<reference evidence="13" key="1">
    <citation type="submission" date="2021-01" db="EMBL/GenBank/DDBJ databases">
        <title>A chromosome-scale assembly of European eel, Anguilla anguilla.</title>
        <authorList>
            <person name="Henkel C."/>
            <person name="Jong-Raadsen S.A."/>
            <person name="Dufour S."/>
            <person name="Weltzien F.-A."/>
            <person name="Palstra A.P."/>
            <person name="Pelster B."/>
            <person name="Spaink H.P."/>
            <person name="Van Den Thillart G.E."/>
            <person name="Jansen H."/>
            <person name="Zahm M."/>
            <person name="Klopp C."/>
            <person name="Cedric C."/>
            <person name="Louis A."/>
            <person name="Berthelot C."/>
            <person name="Parey E."/>
            <person name="Roest Crollius H."/>
            <person name="Montfort J."/>
            <person name="Robinson-Rechavi M."/>
            <person name="Bucao C."/>
            <person name="Bouchez O."/>
            <person name="Gislard M."/>
            <person name="Lluch J."/>
            <person name="Milhes M."/>
            <person name="Lampietro C."/>
            <person name="Lopez Roques C."/>
            <person name="Donnadieu C."/>
            <person name="Braasch I."/>
            <person name="Desvignes T."/>
            <person name="Postlethwait J."/>
            <person name="Bobe J."/>
            <person name="Guiguen Y."/>
            <person name="Dirks R."/>
        </authorList>
    </citation>
    <scope>NUCLEOTIDE SEQUENCE</scope>
    <source>
        <strain evidence="13">Tag_6206</strain>
        <tissue evidence="13">Liver</tissue>
    </source>
</reference>
<keyword evidence="7" id="KW-1015">Disulfide bond</keyword>
<keyword evidence="4 11" id="KW-0732">Signal</keyword>
<dbReference type="Gene3D" id="2.40.10.10">
    <property type="entry name" value="Trypsin-like serine proteases"/>
    <property type="match status" value="1"/>
</dbReference>
<dbReference type="Pfam" id="PF00089">
    <property type="entry name" value="Trypsin"/>
    <property type="match status" value="1"/>
</dbReference>
<dbReference type="PANTHER" id="PTHR24264">
    <property type="entry name" value="TRYPSIN-RELATED"/>
    <property type="match status" value="1"/>
</dbReference>
<feature type="domain" description="Peptidase S1" evidence="12">
    <location>
        <begin position="66"/>
        <end position="314"/>
    </location>
</feature>
<dbReference type="PROSITE" id="PS50240">
    <property type="entry name" value="TRYPSIN_DOM"/>
    <property type="match status" value="1"/>
</dbReference>
<feature type="chain" id="PRO_5039571478" description="trypsin" evidence="11">
    <location>
        <begin position="17"/>
        <end position="327"/>
    </location>
</feature>
<dbReference type="GO" id="GO:0031639">
    <property type="term" value="P:plasminogen activation"/>
    <property type="evidence" value="ECO:0007669"/>
    <property type="project" value="TreeGrafter"/>
</dbReference>
<evidence type="ECO:0000256" key="3">
    <source>
        <dbReference type="ARBA" id="ARBA00022670"/>
    </source>
</evidence>
<dbReference type="AlphaFoldDB" id="A0A9D3S5J0"/>
<dbReference type="CDD" id="cd00190">
    <property type="entry name" value="Tryp_SPc"/>
    <property type="match status" value="1"/>
</dbReference>
<evidence type="ECO:0000313" key="13">
    <source>
        <dbReference type="EMBL" id="KAG5855720.1"/>
    </source>
</evidence>
<comment type="caution">
    <text evidence="13">The sequence shown here is derived from an EMBL/GenBank/DDBJ whole genome shotgun (WGS) entry which is preliminary data.</text>
</comment>
<keyword evidence="6 10" id="KW-0720">Serine protease</keyword>
<evidence type="ECO:0000313" key="14">
    <source>
        <dbReference type="Proteomes" id="UP001044222"/>
    </source>
</evidence>
<dbReference type="InterPro" id="IPR001254">
    <property type="entry name" value="Trypsin_dom"/>
</dbReference>
<dbReference type="InterPro" id="IPR009003">
    <property type="entry name" value="Peptidase_S1_PA"/>
</dbReference>
<gene>
    <name evidence="13" type="ORF">ANANG_G00052120</name>
</gene>
<evidence type="ECO:0000256" key="6">
    <source>
        <dbReference type="ARBA" id="ARBA00022825"/>
    </source>
</evidence>
<keyword evidence="3 10" id="KW-0645">Protease</keyword>
<dbReference type="PROSITE" id="PS00134">
    <property type="entry name" value="TRYPSIN_HIS"/>
    <property type="match status" value="1"/>
</dbReference>
<dbReference type="EMBL" id="JAFIRN010000002">
    <property type="protein sequence ID" value="KAG5855720.1"/>
    <property type="molecule type" value="Genomic_DNA"/>
</dbReference>
<evidence type="ECO:0000256" key="10">
    <source>
        <dbReference type="RuleBase" id="RU363034"/>
    </source>
</evidence>
<feature type="signal peptide" evidence="11">
    <location>
        <begin position="1"/>
        <end position="16"/>
    </location>
</feature>
<dbReference type="InterPro" id="IPR043504">
    <property type="entry name" value="Peptidase_S1_PA_chymotrypsin"/>
</dbReference>
<dbReference type="PANTHER" id="PTHR24264:SF38">
    <property type="entry name" value="UROKINASE-TYPE PLASMINOGEN ACTIVATOR"/>
    <property type="match status" value="1"/>
</dbReference>
<proteinExistence type="predicted"/>
<dbReference type="SUPFAM" id="SSF50494">
    <property type="entry name" value="Trypsin-like serine proteases"/>
    <property type="match status" value="1"/>
</dbReference>
<evidence type="ECO:0000256" key="8">
    <source>
        <dbReference type="ARBA" id="ARBA00036320"/>
    </source>
</evidence>